<feature type="chain" id="PRO_5039014808" evidence="2">
    <location>
        <begin position="23"/>
        <end position="623"/>
    </location>
</feature>
<dbReference type="Gene3D" id="2.60.40.1190">
    <property type="match status" value="1"/>
</dbReference>
<dbReference type="CDD" id="cd00005">
    <property type="entry name" value="CBM9_like_1"/>
    <property type="match status" value="1"/>
</dbReference>
<name>A0A5S5CC61_9BACL</name>
<feature type="signal peptide" evidence="2">
    <location>
        <begin position="1"/>
        <end position="22"/>
    </location>
</feature>
<protein>
    <submittedName>
        <fullName evidence="4">Enterochelin esterase-like enzyme</fullName>
    </submittedName>
</protein>
<organism evidence="4 5">
    <name type="scientific">Paenibacillus methanolicus</name>
    <dbReference type="NCBI Taxonomy" id="582686"/>
    <lineage>
        <taxon>Bacteria</taxon>
        <taxon>Bacillati</taxon>
        <taxon>Bacillota</taxon>
        <taxon>Bacilli</taxon>
        <taxon>Bacillales</taxon>
        <taxon>Paenibacillaceae</taxon>
        <taxon>Paenibacillus</taxon>
    </lineage>
</organism>
<keyword evidence="2" id="KW-0732">Signal</keyword>
<dbReference type="InterPro" id="IPR050583">
    <property type="entry name" value="Mycobacterial_A85_antigen"/>
</dbReference>
<gene>
    <name evidence="4" type="ORF">BCM02_103413</name>
</gene>
<accession>A0A5S5CC61</accession>
<dbReference type="GO" id="GO:0016052">
    <property type="term" value="P:carbohydrate catabolic process"/>
    <property type="evidence" value="ECO:0007669"/>
    <property type="project" value="InterPro"/>
</dbReference>
<evidence type="ECO:0000256" key="2">
    <source>
        <dbReference type="SAM" id="SignalP"/>
    </source>
</evidence>
<dbReference type="PANTHER" id="PTHR48098">
    <property type="entry name" value="ENTEROCHELIN ESTERASE-RELATED"/>
    <property type="match status" value="1"/>
</dbReference>
<reference evidence="4 5" key="1">
    <citation type="submission" date="2019-07" db="EMBL/GenBank/DDBJ databases">
        <title>Genomic Encyclopedia of Type Strains, Phase III (KMG-III): the genomes of soil and plant-associated and newly described type strains.</title>
        <authorList>
            <person name="Whitman W."/>
        </authorList>
    </citation>
    <scope>NUCLEOTIDE SEQUENCE [LARGE SCALE GENOMIC DNA]</scope>
    <source>
        <strain evidence="4 5">BL24</strain>
    </source>
</reference>
<evidence type="ECO:0000256" key="1">
    <source>
        <dbReference type="SAM" id="MobiDB-lite"/>
    </source>
</evidence>
<dbReference type="GO" id="GO:0004553">
    <property type="term" value="F:hydrolase activity, hydrolyzing O-glycosyl compounds"/>
    <property type="evidence" value="ECO:0007669"/>
    <property type="project" value="InterPro"/>
</dbReference>
<dbReference type="RefSeq" id="WP_246183320.1">
    <property type="nucleotide sequence ID" value="NZ_VNHS01000003.1"/>
</dbReference>
<dbReference type="GO" id="GO:0030246">
    <property type="term" value="F:carbohydrate binding"/>
    <property type="evidence" value="ECO:0007669"/>
    <property type="project" value="InterPro"/>
</dbReference>
<dbReference type="AlphaFoldDB" id="A0A5S5CC61"/>
<dbReference type="Pfam" id="PF06452">
    <property type="entry name" value="CBM9_1"/>
    <property type="match status" value="1"/>
</dbReference>
<dbReference type="Pfam" id="PF00756">
    <property type="entry name" value="Esterase"/>
    <property type="match status" value="1"/>
</dbReference>
<dbReference type="SUPFAM" id="SSF49344">
    <property type="entry name" value="CBD9-like"/>
    <property type="match status" value="1"/>
</dbReference>
<evidence type="ECO:0000313" key="4">
    <source>
        <dbReference type="EMBL" id="TYP76749.1"/>
    </source>
</evidence>
<dbReference type="Proteomes" id="UP000323257">
    <property type="component" value="Unassembled WGS sequence"/>
</dbReference>
<dbReference type="EMBL" id="VNHS01000003">
    <property type="protein sequence ID" value="TYP76749.1"/>
    <property type="molecule type" value="Genomic_DNA"/>
</dbReference>
<dbReference type="InterPro" id="IPR010502">
    <property type="entry name" value="Carb-bd_dom_fam9"/>
</dbReference>
<evidence type="ECO:0000259" key="3">
    <source>
        <dbReference type="Pfam" id="PF06452"/>
    </source>
</evidence>
<dbReference type="SUPFAM" id="SSF53474">
    <property type="entry name" value="alpha/beta-Hydrolases"/>
    <property type="match status" value="1"/>
</dbReference>
<feature type="domain" description="Carbohydrate-binding" evidence="3">
    <location>
        <begin position="86"/>
        <end position="257"/>
    </location>
</feature>
<dbReference type="InterPro" id="IPR029058">
    <property type="entry name" value="AB_hydrolase_fold"/>
</dbReference>
<proteinExistence type="predicted"/>
<comment type="caution">
    <text evidence="4">The sequence shown here is derived from an EMBL/GenBank/DDBJ whole genome shotgun (WGS) entry which is preliminary data.</text>
</comment>
<feature type="region of interest" description="Disordered" evidence="1">
    <location>
        <begin position="44"/>
        <end position="68"/>
    </location>
</feature>
<sequence length="623" mass="68265">MKKRTKKLLLKPVMMAVMASLALTSVPGSGADAAAAAAQGMSVSKQTGNANETPKKPAPGPARVPVDQNGLDAQGRMVAYFGSPVIDGSVDKAWKSAQVVTPKYRTSQAGASAVFKALWDEHALYILAEVKDPHMSVKSGTPYMQDSVEIFVDENNDKTQEYGVDDLHIRVNYDNRLSVDNGDAERIYTAATKSEGGYVVETRIALDTKSDNVKALGIELQVNDAKETERIGTINVFDSTGGAWNDTRKFGAVLLTGKTKGAVSGPNPYDLLNLIQQALKLDFSLYKNSASVKDAIMNVIAENVIHDDRATQARLDEHYAAIKEAISKLEMTEEAANEKYFKPVPDAYRLESKQPGTIESVAYKAPNLTNGTDDKKLNVYLPHGYDASDTTTKYNVLYLMHGGGENEDLIFGGPGQSKELKRILDNMMANGDIEPMIVVTPTFYGGKNDTALFHEELISTIVPLVETKYHTYAKSASLEDLKASRAHRAFGGFSMGSVTTWYTFIHGLDYFKYYMPLSGDSWILGQAAGGSKPKETAEYLAKVAKDAGYAPKDYYVFAATGNLDIAYPNLKPQIDAMKQLTDTFIYSSDTTKGNFYFIVGDGGTHAWNWVNQYIYDILPDLFH</sequence>
<evidence type="ECO:0000313" key="5">
    <source>
        <dbReference type="Proteomes" id="UP000323257"/>
    </source>
</evidence>
<dbReference type="Gene3D" id="3.40.50.1820">
    <property type="entry name" value="alpha/beta hydrolase"/>
    <property type="match status" value="1"/>
</dbReference>
<dbReference type="PANTHER" id="PTHR48098:SF6">
    <property type="entry name" value="FERRI-BACILLIBACTIN ESTERASE BESA"/>
    <property type="match status" value="1"/>
</dbReference>
<dbReference type="InterPro" id="IPR000801">
    <property type="entry name" value="Esterase-like"/>
</dbReference>
<keyword evidence="5" id="KW-1185">Reference proteome</keyword>